<evidence type="ECO:0000259" key="2">
    <source>
        <dbReference type="Pfam" id="PF12973"/>
    </source>
</evidence>
<comment type="caution">
    <text evidence="4">The sequence shown here is derived from an EMBL/GenBank/DDBJ whole genome shotgun (WGS) entry which is preliminary data.</text>
</comment>
<reference evidence="3 6" key="2">
    <citation type="submission" date="2020-08" db="EMBL/GenBank/DDBJ databases">
        <title>Genomic Encyclopedia of Type Strains, Phase IV (KMG-IV): sequencing the most valuable type-strain genomes for metagenomic binning, comparative biology and taxonomic classification.</title>
        <authorList>
            <person name="Goeker M."/>
        </authorList>
    </citation>
    <scope>NUCLEOTIDE SEQUENCE [LARGE SCALE GENOMIC DNA]</scope>
    <source>
        <strain evidence="3 6">DSM 12027</strain>
    </source>
</reference>
<organism evidence="4 5">
    <name type="scientific">Deinococcus radiopugnans ATCC 19172</name>
    <dbReference type="NCBI Taxonomy" id="585398"/>
    <lineage>
        <taxon>Bacteria</taxon>
        <taxon>Thermotogati</taxon>
        <taxon>Deinococcota</taxon>
        <taxon>Deinococci</taxon>
        <taxon>Deinococcales</taxon>
        <taxon>Deinococcaceae</taxon>
        <taxon>Deinococcus</taxon>
    </lineage>
</organism>
<keyword evidence="6" id="KW-1185">Reference proteome</keyword>
<evidence type="ECO:0000313" key="4">
    <source>
        <dbReference type="EMBL" id="TNM71460.1"/>
    </source>
</evidence>
<dbReference type="InterPro" id="IPR014710">
    <property type="entry name" value="RmlC-like_jellyroll"/>
</dbReference>
<dbReference type="InterPro" id="IPR011051">
    <property type="entry name" value="RmlC_Cupin_sf"/>
</dbReference>
<evidence type="ECO:0000313" key="5">
    <source>
        <dbReference type="Proteomes" id="UP000313988"/>
    </source>
</evidence>
<dbReference type="Gene3D" id="2.60.120.10">
    <property type="entry name" value="Jelly Rolls"/>
    <property type="match status" value="1"/>
</dbReference>
<dbReference type="Proteomes" id="UP000313988">
    <property type="component" value="Unassembled WGS sequence"/>
</dbReference>
<gene>
    <name evidence="4" type="ORF">FHR04_07865</name>
    <name evidence="3" type="ORF">HNQ04_003004</name>
</gene>
<reference evidence="4 5" key="1">
    <citation type="submission" date="2019-06" db="EMBL/GenBank/DDBJ databases">
        <title>Genome sequence of Deinococcus radiopugnans ATCC 19172.</title>
        <authorList>
            <person name="Maclea K.S."/>
            <person name="Maynard C.R."/>
        </authorList>
    </citation>
    <scope>NUCLEOTIDE SEQUENCE [LARGE SCALE GENOMIC DNA]</scope>
    <source>
        <strain evidence="4 5">ATCC 19172</strain>
    </source>
</reference>
<evidence type="ECO:0000313" key="6">
    <source>
        <dbReference type="Proteomes" id="UP000629870"/>
    </source>
</evidence>
<dbReference type="OrthoDB" id="564955at2"/>
<protein>
    <submittedName>
        <fullName evidence="4">DUF4437 domain-containing protein</fullName>
    </submittedName>
</protein>
<dbReference type="CDD" id="cd06989">
    <property type="entry name" value="cupin_DRT102"/>
    <property type="match status" value="1"/>
</dbReference>
<proteinExistence type="predicted"/>
<name>A0A5C4Y7D9_9DEIO</name>
<feature type="chain" id="PRO_5022973149" evidence="1">
    <location>
        <begin position="22"/>
        <end position="150"/>
    </location>
</feature>
<dbReference type="AlphaFoldDB" id="A0A5C4Y7D9"/>
<feature type="domain" description="ChrR-like cupin" evidence="2">
    <location>
        <begin position="25"/>
        <end position="96"/>
    </location>
</feature>
<keyword evidence="1" id="KW-0732">Signal</keyword>
<dbReference type="SUPFAM" id="SSF51182">
    <property type="entry name" value="RmlC-like cupins"/>
    <property type="match status" value="1"/>
</dbReference>
<dbReference type="Proteomes" id="UP000629870">
    <property type="component" value="Unassembled WGS sequence"/>
</dbReference>
<accession>A0A5C4Y7D9</accession>
<sequence>MLKTRVLSLTVCAAVFTAALAASQAMNEDSLKWGPVPAFLPPGAQIAVLDGDPGKAVQITLRLKMPAGYQIPAHWHPTQEDVTVLSGSLSVGMGDVLSKTGATLLKPGGFMPFGAKMNHFVWTDEATIVEVHLNGPFEITYVDPALDPRK</sequence>
<dbReference type="InterPro" id="IPR025979">
    <property type="entry name" value="ChrR-like_cupin_dom"/>
</dbReference>
<dbReference type="EMBL" id="JACHEW010000018">
    <property type="protein sequence ID" value="MBB6017735.1"/>
    <property type="molecule type" value="Genomic_DNA"/>
</dbReference>
<evidence type="ECO:0000256" key="1">
    <source>
        <dbReference type="SAM" id="SignalP"/>
    </source>
</evidence>
<evidence type="ECO:0000313" key="3">
    <source>
        <dbReference type="EMBL" id="MBB6017735.1"/>
    </source>
</evidence>
<dbReference type="Pfam" id="PF12973">
    <property type="entry name" value="Cupin_7"/>
    <property type="match status" value="1"/>
</dbReference>
<feature type="signal peptide" evidence="1">
    <location>
        <begin position="1"/>
        <end position="21"/>
    </location>
</feature>
<dbReference type="RefSeq" id="WP_139402261.1">
    <property type="nucleotide sequence ID" value="NZ_JACHEW010000018.1"/>
</dbReference>
<dbReference type="EMBL" id="VDMO01000007">
    <property type="protein sequence ID" value="TNM71460.1"/>
    <property type="molecule type" value="Genomic_DNA"/>
</dbReference>